<feature type="domain" description="C2H2-type" evidence="3">
    <location>
        <begin position="107"/>
        <end position="129"/>
    </location>
</feature>
<feature type="region of interest" description="Disordered" evidence="2">
    <location>
        <begin position="1"/>
        <end position="49"/>
    </location>
</feature>
<keyword evidence="1" id="KW-0862">Zinc</keyword>
<sequence length="228" mass="25429">MGDEKRKSPDVDSESEHYVRETPKETKRGSKGKMVGTKPIKSRNPKRCESAVEVSDIDPNELPRPVWIKAVPTPDFDEIKRDELPVVEGAVTGGQSSSTIVPGSLDLTCDVCYKEYPSKQSLKKHLRIHKPNAGGICMFCFKKLKHKNNVAAHAVTCAGKEKLNKLLDAQLDHLITPIEEYGNNVNLPVPDIPGTMDRFGRVKLDPEYAESISLYKYPYSNVSSNITY</sequence>
<evidence type="ECO:0000313" key="5">
    <source>
        <dbReference type="WBParaSite" id="Csp11.Scaffold628.g7198.t1"/>
    </source>
</evidence>
<dbReference type="Proteomes" id="UP000095282">
    <property type="component" value="Unplaced"/>
</dbReference>
<evidence type="ECO:0000256" key="2">
    <source>
        <dbReference type="SAM" id="MobiDB-lite"/>
    </source>
</evidence>
<dbReference type="SMART" id="SM00355">
    <property type="entry name" value="ZnF_C2H2"/>
    <property type="match status" value="1"/>
</dbReference>
<feature type="compositionally biased region" description="Basic and acidic residues" evidence="2">
    <location>
        <begin position="1"/>
        <end position="28"/>
    </location>
</feature>
<evidence type="ECO:0000256" key="1">
    <source>
        <dbReference type="PROSITE-ProRule" id="PRU00042"/>
    </source>
</evidence>
<accession>A0A1I7TLV1</accession>
<keyword evidence="4" id="KW-1185">Reference proteome</keyword>
<protein>
    <submittedName>
        <fullName evidence="5">C2H2-type domain-containing protein</fullName>
    </submittedName>
</protein>
<organism evidence="4 5">
    <name type="scientific">Caenorhabditis tropicalis</name>
    <dbReference type="NCBI Taxonomy" id="1561998"/>
    <lineage>
        <taxon>Eukaryota</taxon>
        <taxon>Metazoa</taxon>
        <taxon>Ecdysozoa</taxon>
        <taxon>Nematoda</taxon>
        <taxon>Chromadorea</taxon>
        <taxon>Rhabditida</taxon>
        <taxon>Rhabditina</taxon>
        <taxon>Rhabditomorpha</taxon>
        <taxon>Rhabditoidea</taxon>
        <taxon>Rhabditidae</taxon>
        <taxon>Peloderinae</taxon>
        <taxon>Caenorhabditis</taxon>
    </lineage>
</organism>
<dbReference type="AlphaFoldDB" id="A0A1I7TLV1"/>
<evidence type="ECO:0000259" key="3">
    <source>
        <dbReference type="PROSITE" id="PS50157"/>
    </source>
</evidence>
<dbReference type="WBParaSite" id="Csp11.Scaffold628.g7198.t1">
    <property type="protein sequence ID" value="Csp11.Scaffold628.g7198.t1"/>
    <property type="gene ID" value="Csp11.Scaffold628.g7198"/>
</dbReference>
<dbReference type="InterPro" id="IPR036236">
    <property type="entry name" value="Znf_C2H2_sf"/>
</dbReference>
<proteinExistence type="predicted"/>
<dbReference type="GO" id="GO:0008270">
    <property type="term" value="F:zinc ion binding"/>
    <property type="evidence" value="ECO:0007669"/>
    <property type="project" value="UniProtKB-KW"/>
</dbReference>
<dbReference type="Gene3D" id="3.30.160.60">
    <property type="entry name" value="Classic Zinc Finger"/>
    <property type="match status" value="1"/>
</dbReference>
<keyword evidence="1" id="KW-0863">Zinc-finger</keyword>
<dbReference type="InterPro" id="IPR013087">
    <property type="entry name" value="Znf_C2H2_type"/>
</dbReference>
<evidence type="ECO:0000313" key="4">
    <source>
        <dbReference type="Proteomes" id="UP000095282"/>
    </source>
</evidence>
<dbReference type="PROSITE" id="PS00028">
    <property type="entry name" value="ZINC_FINGER_C2H2_1"/>
    <property type="match status" value="1"/>
</dbReference>
<dbReference type="PROSITE" id="PS50157">
    <property type="entry name" value="ZINC_FINGER_C2H2_2"/>
    <property type="match status" value="1"/>
</dbReference>
<reference evidence="5" key="1">
    <citation type="submission" date="2016-11" db="UniProtKB">
        <authorList>
            <consortium name="WormBaseParasite"/>
        </authorList>
    </citation>
    <scope>IDENTIFICATION</scope>
</reference>
<name>A0A1I7TLV1_9PELO</name>
<dbReference type="SUPFAM" id="SSF57667">
    <property type="entry name" value="beta-beta-alpha zinc fingers"/>
    <property type="match status" value="1"/>
</dbReference>
<keyword evidence="1" id="KW-0479">Metal-binding</keyword>